<feature type="non-terminal residue" evidence="1">
    <location>
        <position position="111"/>
    </location>
</feature>
<keyword evidence="2" id="KW-1185">Reference proteome</keyword>
<name>A0AAV5SAM9_9BILA</name>
<dbReference type="AlphaFoldDB" id="A0AAV5SAM9"/>
<dbReference type="Proteomes" id="UP001432027">
    <property type="component" value="Unassembled WGS sequence"/>
</dbReference>
<gene>
    <name evidence="1" type="ORF">PENTCL1PPCAC_1323</name>
</gene>
<sequence length="111" mass="13048">NAFDGLHRLELMSCAGMTCKEFSIENQKSFAQFIKQIKKVDLTKSTDMNDLINEQFVCDIGGSTLDQFLCNFNPYKDSMTQRKMERKMVGVSLRDRWRNERVRGITKLRDW</sequence>
<reference evidence="1" key="1">
    <citation type="submission" date="2023-10" db="EMBL/GenBank/DDBJ databases">
        <title>Genome assembly of Pristionchus species.</title>
        <authorList>
            <person name="Yoshida K."/>
            <person name="Sommer R.J."/>
        </authorList>
    </citation>
    <scope>NUCLEOTIDE SEQUENCE</scope>
    <source>
        <strain evidence="1">RS0144</strain>
    </source>
</reference>
<evidence type="ECO:0000313" key="1">
    <source>
        <dbReference type="EMBL" id="GMS79148.1"/>
    </source>
</evidence>
<organism evidence="1 2">
    <name type="scientific">Pristionchus entomophagus</name>
    <dbReference type="NCBI Taxonomy" id="358040"/>
    <lineage>
        <taxon>Eukaryota</taxon>
        <taxon>Metazoa</taxon>
        <taxon>Ecdysozoa</taxon>
        <taxon>Nematoda</taxon>
        <taxon>Chromadorea</taxon>
        <taxon>Rhabditida</taxon>
        <taxon>Rhabditina</taxon>
        <taxon>Diplogasteromorpha</taxon>
        <taxon>Diplogasteroidea</taxon>
        <taxon>Neodiplogasteridae</taxon>
        <taxon>Pristionchus</taxon>
    </lineage>
</organism>
<protein>
    <submittedName>
        <fullName evidence="1">Uncharacterized protein</fullName>
    </submittedName>
</protein>
<feature type="non-terminal residue" evidence="1">
    <location>
        <position position="1"/>
    </location>
</feature>
<proteinExistence type="predicted"/>
<dbReference type="EMBL" id="BTSX01000001">
    <property type="protein sequence ID" value="GMS79148.1"/>
    <property type="molecule type" value="Genomic_DNA"/>
</dbReference>
<evidence type="ECO:0000313" key="2">
    <source>
        <dbReference type="Proteomes" id="UP001432027"/>
    </source>
</evidence>
<accession>A0AAV5SAM9</accession>
<comment type="caution">
    <text evidence="1">The sequence shown here is derived from an EMBL/GenBank/DDBJ whole genome shotgun (WGS) entry which is preliminary data.</text>
</comment>